<dbReference type="EMBL" id="CAJZAG010000001">
    <property type="protein sequence ID" value="CAG9163647.1"/>
    <property type="molecule type" value="Genomic_DNA"/>
</dbReference>
<proteinExistence type="inferred from homology"/>
<dbReference type="Proteomes" id="UP000706525">
    <property type="component" value="Unassembled WGS sequence"/>
</dbReference>
<dbReference type="EC" id="3.1.4.3" evidence="2"/>
<comment type="similarity">
    <text evidence="1">Belongs to the bacterial phospholipase C family.</text>
</comment>
<sequence>MTRSNLPDDSFGSPEQLARRKFLRVAAQTAGAVSAMAMLPASIQRALAVPAAVDTGTIQDVKHVVILMQENRAFDHYFGTMRGVRGYGDRFPIPLASGKAVFNESDGTKEVLPYHLDKNIMNAMFVPGTPHSMPDAQAAWGQGKMGLWPKYKGGSSMGYYRRDDIPFQYALAEAFTICDAHFCSVATGTDPNRIMFWSGSNYDPNLGRLGINCTDANSEPVNQRCWITGALPTPGYTYAGSSFTWDTLPDVLEKASVSWRIYQDPNNNWTGAMHGGLAFKSFRECAPGSPLYEKGMKKFTLADLEQDVMNDQLPEVSWVLPWPAVSEHPGGGGSPAQGANYISQVLDALTSNPEVWSKTVFFISFDENDGMFDHLPPPAVPSYNASGQLMGKSTVTLDGEYFSDPTRKYLNAADTISGTLRPWGLGPRVPLYVISPWSRGGWVNSQVFDHTSVGQFLEKRFGVDVKAISPWHRAVCGDLTTVFDFVNPNDPSLPTLPDMSGYAALEAQQKTLPTANPPATPQKLFQEPGVRYSRALPYELHTSARVGADGNVTLLFSNTGKVGAVFHVYDKKHLDLIPRRYTVEPGKMLSDVWKASADAGVYDLWVYSTNGFVRTFAGNTTGGPSLEVQVCYEPSAGNLYVKVSNTSAVAVDANITTNAYRTDGPWPLSVPAGGVAQQVWSIEPNSNWYDFTVTATNFSRRFSGRMETGAHSVSDPAMAAHLV</sequence>
<evidence type="ECO:0000259" key="4">
    <source>
        <dbReference type="Pfam" id="PF05506"/>
    </source>
</evidence>
<dbReference type="RefSeq" id="WP_223980542.1">
    <property type="nucleotide sequence ID" value="NZ_CAJZAG010000001.1"/>
</dbReference>
<dbReference type="Pfam" id="PF04185">
    <property type="entry name" value="Phosphoesterase"/>
    <property type="match status" value="1"/>
</dbReference>
<evidence type="ECO:0000256" key="1">
    <source>
        <dbReference type="ARBA" id="ARBA00009717"/>
    </source>
</evidence>
<evidence type="ECO:0000256" key="3">
    <source>
        <dbReference type="ARBA" id="ARBA00022801"/>
    </source>
</evidence>
<evidence type="ECO:0000313" key="6">
    <source>
        <dbReference type="Proteomes" id="UP000706525"/>
    </source>
</evidence>
<dbReference type="PANTHER" id="PTHR31956:SF36">
    <property type="entry name" value="NON-HEMOLYTIC PHOSPHOLIPASE C"/>
    <property type="match status" value="1"/>
</dbReference>
<comment type="caution">
    <text evidence="5">The sequence shown here is derived from an EMBL/GenBank/DDBJ whole genome shotgun (WGS) entry which is preliminary data.</text>
</comment>
<feature type="domain" description="Bacterial phospholipase C C-terminal" evidence="4">
    <location>
        <begin position="627"/>
        <end position="705"/>
    </location>
</feature>
<gene>
    <name evidence="5" type="primary">plcN_1</name>
    <name evidence="5" type="ORF">LMG32289_00119</name>
</gene>
<reference evidence="5 6" key="1">
    <citation type="submission" date="2021-08" db="EMBL/GenBank/DDBJ databases">
        <authorList>
            <person name="Peeters C."/>
        </authorList>
    </citation>
    <scope>NUCLEOTIDE SEQUENCE [LARGE SCALE GENOMIC DNA]</scope>
    <source>
        <strain evidence="5 6">LMG 32289</strain>
    </source>
</reference>
<keyword evidence="3 5" id="KW-0378">Hydrolase</keyword>
<name>A0ABN7XRN2_9BURK</name>
<dbReference type="InterPro" id="IPR007312">
    <property type="entry name" value="Phosphoesterase"/>
</dbReference>
<dbReference type="GO" id="GO:0034480">
    <property type="term" value="F:phosphatidylcholine phospholipase C activity"/>
    <property type="evidence" value="ECO:0007669"/>
    <property type="project" value="UniProtKB-EC"/>
</dbReference>
<dbReference type="NCBIfam" id="TIGR03396">
    <property type="entry name" value="PC_PLC"/>
    <property type="match status" value="1"/>
</dbReference>
<accession>A0ABN7XRN2</accession>
<dbReference type="InterPro" id="IPR017767">
    <property type="entry name" value="PC-PLC"/>
</dbReference>
<dbReference type="Pfam" id="PF05506">
    <property type="entry name" value="PLipase_C_C"/>
    <property type="match status" value="2"/>
</dbReference>
<dbReference type="Gene3D" id="3.40.720.10">
    <property type="entry name" value="Alkaline Phosphatase, subunit A"/>
    <property type="match status" value="1"/>
</dbReference>
<dbReference type="PROSITE" id="PS51318">
    <property type="entry name" value="TAT"/>
    <property type="match status" value="1"/>
</dbReference>
<protein>
    <recommendedName>
        <fullName evidence="2">phospholipase C</fullName>
        <ecNumber evidence="2">3.1.4.3</ecNumber>
    </recommendedName>
</protein>
<dbReference type="InterPro" id="IPR006311">
    <property type="entry name" value="TAT_signal"/>
</dbReference>
<dbReference type="InterPro" id="IPR017850">
    <property type="entry name" value="Alkaline_phosphatase_core_sf"/>
</dbReference>
<dbReference type="InterPro" id="IPR008475">
    <property type="entry name" value="PLipase_C_C"/>
</dbReference>
<feature type="domain" description="Bacterial phospholipase C C-terminal" evidence="4">
    <location>
        <begin position="533"/>
        <end position="619"/>
    </location>
</feature>
<keyword evidence="6" id="KW-1185">Reference proteome</keyword>
<dbReference type="PANTHER" id="PTHR31956">
    <property type="entry name" value="NON-SPECIFIC PHOSPHOLIPASE C4-RELATED"/>
    <property type="match status" value="1"/>
</dbReference>
<organism evidence="5 6">
    <name type="scientific">Cupriavidus pampae</name>
    <dbReference type="NCBI Taxonomy" id="659251"/>
    <lineage>
        <taxon>Bacteria</taxon>
        <taxon>Pseudomonadati</taxon>
        <taxon>Pseudomonadota</taxon>
        <taxon>Betaproteobacteria</taxon>
        <taxon>Burkholderiales</taxon>
        <taxon>Burkholderiaceae</taxon>
        <taxon>Cupriavidus</taxon>
    </lineage>
</organism>
<evidence type="ECO:0000313" key="5">
    <source>
        <dbReference type="EMBL" id="CAG9163647.1"/>
    </source>
</evidence>
<evidence type="ECO:0000256" key="2">
    <source>
        <dbReference type="ARBA" id="ARBA00012018"/>
    </source>
</evidence>